<comment type="caution">
    <text evidence="2">The sequence shown here is derived from an EMBL/GenBank/DDBJ whole genome shotgun (WGS) entry which is preliminary data.</text>
</comment>
<name>A0A495R7C5_9EURY</name>
<evidence type="ECO:0000313" key="3">
    <source>
        <dbReference type="Proteomes" id="UP000268233"/>
    </source>
</evidence>
<organism evidence="2 3">
    <name type="scientific">Haloarcula quadrata</name>
    <dbReference type="NCBI Taxonomy" id="182779"/>
    <lineage>
        <taxon>Archaea</taxon>
        <taxon>Methanobacteriati</taxon>
        <taxon>Methanobacteriota</taxon>
        <taxon>Stenosarchaea group</taxon>
        <taxon>Halobacteria</taxon>
        <taxon>Halobacteriales</taxon>
        <taxon>Haloarculaceae</taxon>
        <taxon>Haloarcula</taxon>
    </lineage>
</organism>
<gene>
    <name evidence="2" type="ORF">BDK61_2541</name>
</gene>
<evidence type="ECO:0000256" key="1">
    <source>
        <dbReference type="SAM" id="Phobius"/>
    </source>
</evidence>
<reference evidence="2 3" key="1">
    <citation type="submission" date="2018-10" db="EMBL/GenBank/DDBJ databases">
        <title>Genomic Encyclopedia of Archaeal and Bacterial Type Strains, Phase II (KMG-II): from individual species to whole genera.</title>
        <authorList>
            <person name="Goeker M."/>
        </authorList>
    </citation>
    <scope>NUCLEOTIDE SEQUENCE [LARGE SCALE GENOMIC DNA]</scope>
    <source>
        <strain evidence="2 3">DSM 11927</strain>
    </source>
</reference>
<keyword evidence="1" id="KW-0812">Transmembrane</keyword>
<evidence type="ECO:0000313" key="2">
    <source>
        <dbReference type="EMBL" id="RKS83207.1"/>
    </source>
</evidence>
<dbReference type="AlphaFoldDB" id="A0A495R7C5"/>
<protein>
    <submittedName>
        <fullName evidence="2">Uncharacterized protein</fullName>
    </submittedName>
</protein>
<keyword evidence="1" id="KW-1133">Transmembrane helix</keyword>
<keyword evidence="3" id="KW-1185">Reference proteome</keyword>
<proteinExistence type="predicted"/>
<keyword evidence="1" id="KW-0472">Membrane</keyword>
<sequence>MLTYPGNDTIETAAEALISPYFGISAQVLLSITVSRTILNCFTVSTVVSAFYFTYLRCVRC</sequence>
<accession>A0A495R7C5</accession>
<feature type="transmembrane region" description="Helical" evidence="1">
    <location>
        <begin position="37"/>
        <end position="56"/>
    </location>
</feature>
<dbReference type="EMBL" id="RBWW01000001">
    <property type="protein sequence ID" value="RKS83207.1"/>
    <property type="molecule type" value="Genomic_DNA"/>
</dbReference>
<dbReference type="Proteomes" id="UP000268233">
    <property type="component" value="Unassembled WGS sequence"/>
</dbReference>